<dbReference type="InterPro" id="IPR010982">
    <property type="entry name" value="Lambda_DNA-bd_dom_sf"/>
</dbReference>
<gene>
    <name evidence="2" type="ORF">OU415_06030</name>
</gene>
<dbReference type="CDD" id="cd00093">
    <property type="entry name" value="HTH_XRE"/>
    <property type="match status" value="1"/>
</dbReference>
<dbReference type="EMBL" id="JAQGLA010000006">
    <property type="protein sequence ID" value="MDA3624983.1"/>
    <property type="molecule type" value="Genomic_DNA"/>
</dbReference>
<sequence length="300" mass="33724">MAAISPEETGFQADDGLELGPTLRRRQLGRKLRGYREQAGRKVAEAAKYAGLRDATVSRIENGRHAIRPGNVRLLCQFYGVGAPTVDTLMRQAEESNDRGWWTAFSDTLEDWFETYVDLESDARELLTYSPTLVDGLLQTPEYALAVMQGGWPEITKSDLHRSVELRQARQEKLHQRGSTKQLHVVFDEAVLRRVVGGPEVMREQLESLIESAAKPNITIQVIPFSAGAHAGMKGAFSVLRFPEGFEDMNSVYLENQRGSVWQERPNDVDHYSNVFEKVSEQALSTSETTELMTSLVKHL</sequence>
<dbReference type="SUPFAM" id="SSF47413">
    <property type="entry name" value="lambda repressor-like DNA-binding domains"/>
    <property type="match status" value="1"/>
</dbReference>
<evidence type="ECO:0000259" key="1">
    <source>
        <dbReference type="PROSITE" id="PS50943"/>
    </source>
</evidence>
<dbReference type="InterPro" id="IPR001387">
    <property type="entry name" value="Cro/C1-type_HTH"/>
</dbReference>
<dbReference type="RefSeq" id="WP_270947578.1">
    <property type="nucleotide sequence ID" value="NZ_JAQGLA010000006.1"/>
</dbReference>
<dbReference type="Pfam" id="PF19054">
    <property type="entry name" value="DUF5753"/>
    <property type="match status" value="1"/>
</dbReference>
<evidence type="ECO:0000313" key="3">
    <source>
        <dbReference type="Proteomes" id="UP001210380"/>
    </source>
</evidence>
<accession>A0ABT4UTF7</accession>
<proteinExistence type="predicted"/>
<evidence type="ECO:0000313" key="2">
    <source>
        <dbReference type="EMBL" id="MDA3624983.1"/>
    </source>
</evidence>
<organism evidence="2 3">
    <name type="scientific">Saccharopolyspora oryzae</name>
    <dbReference type="NCBI Taxonomy" id="2997343"/>
    <lineage>
        <taxon>Bacteria</taxon>
        <taxon>Bacillati</taxon>
        <taxon>Actinomycetota</taxon>
        <taxon>Actinomycetes</taxon>
        <taxon>Pseudonocardiales</taxon>
        <taxon>Pseudonocardiaceae</taxon>
        <taxon>Saccharopolyspora</taxon>
    </lineage>
</organism>
<dbReference type="InterPro" id="IPR043917">
    <property type="entry name" value="DUF5753"/>
</dbReference>
<dbReference type="SMART" id="SM00530">
    <property type="entry name" value="HTH_XRE"/>
    <property type="match status" value="1"/>
</dbReference>
<protein>
    <submittedName>
        <fullName evidence="2">Helix-turn-helix transcriptional regulator</fullName>
    </submittedName>
</protein>
<dbReference type="Pfam" id="PF13560">
    <property type="entry name" value="HTH_31"/>
    <property type="match status" value="1"/>
</dbReference>
<dbReference type="Proteomes" id="UP001210380">
    <property type="component" value="Unassembled WGS sequence"/>
</dbReference>
<dbReference type="Gene3D" id="1.10.260.40">
    <property type="entry name" value="lambda repressor-like DNA-binding domains"/>
    <property type="match status" value="1"/>
</dbReference>
<keyword evidence="3" id="KW-1185">Reference proteome</keyword>
<dbReference type="PROSITE" id="PS50943">
    <property type="entry name" value="HTH_CROC1"/>
    <property type="match status" value="1"/>
</dbReference>
<reference evidence="2 3" key="1">
    <citation type="submission" date="2022-11" db="EMBL/GenBank/DDBJ databases">
        <title>Draft genome sequence of Saccharopolyspora sp. WRP15-2 isolated from rhizosphere soils of wild rice in Thailand.</title>
        <authorList>
            <person name="Duangmal K."/>
            <person name="Kammanee S."/>
            <person name="Muangham S."/>
        </authorList>
    </citation>
    <scope>NUCLEOTIDE SEQUENCE [LARGE SCALE GENOMIC DNA]</scope>
    <source>
        <strain evidence="2 3">WRP15-2</strain>
    </source>
</reference>
<feature type="domain" description="HTH cro/C1-type" evidence="1">
    <location>
        <begin position="32"/>
        <end position="89"/>
    </location>
</feature>
<name>A0ABT4UTF7_9PSEU</name>
<comment type="caution">
    <text evidence="2">The sequence shown here is derived from an EMBL/GenBank/DDBJ whole genome shotgun (WGS) entry which is preliminary data.</text>
</comment>